<accession>A0AAW0ISX3</accession>
<protein>
    <submittedName>
        <fullName evidence="1">Uncharacterized protein</fullName>
    </submittedName>
</protein>
<sequence length="28" mass="3281">MIAQEYYSKQTVLLNLILVLEKFESHLG</sequence>
<reference evidence="1 2" key="1">
    <citation type="journal article" date="2018" name="Sci. Data">
        <title>The draft genome sequence of cork oak.</title>
        <authorList>
            <person name="Ramos A.M."/>
            <person name="Usie A."/>
            <person name="Barbosa P."/>
            <person name="Barros P.M."/>
            <person name="Capote T."/>
            <person name="Chaves I."/>
            <person name="Simoes F."/>
            <person name="Abreu I."/>
            <person name="Carrasquinho I."/>
            <person name="Faro C."/>
            <person name="Guimaraes J.B."/>
            <person name="Mendonca D."/>
            <person name="Nobrega F."/>
            <person name="Rodrigues L."/>
            <person name="Saibo N.J.M."/>
            <person name="Varela M.C."/>
            <person name="Egas C."/>
            <person name="Matos J."/>
            <person name="Miguel C.M."/>
            <person name="Oliveira M.M."/>
            <person name="Ricardo C.P."/>
            <person name="Goncalves S."/>
        </authorList>
    </citation>
    <scope>NUCLEOTIDE SEQUENCE [LARGE SCALE GENOMIC DNA]</scope>
    <source>
        <strain evidence="2">cv. HL8</strain>
    </source>
</reference>
<comment type="caution">
    <text evidence="1">The sequence shown here is derived from an EMBL/GenBank/DDBJ whole genome shotgun (WGS) entry which is preliminary data.</text>
</comment>
<dbReference type="EMBL" id="PKMF04000884">
    <property type="protein sequence ID" value="KAK7817392.1"/>
    <property type="molecule type" value="Genomic_DNA"/>
</dbReference>
<keyword evidence="2" id="KW-1185">Reference proteome</keyword>
<evidence type="ECO:0000313" key="2">
    <source>
        <dbReference type="Proteomes" id="UP000237347"/>
    </source>
</evidence>
<organism evidence="1 2">
    <name type="scientific">Quercus suber</name>
    <name type="common">Cork oak</name>
    <dbReference type="NCBI Taxonomy" id="58331"/>
    <lineage>
        <taxon>Eukaryota</taxon>
        <taxon>Viridiplantae</taxon>
        <taxon>Streptophyta</taxon>
        <taxon>Embryophyta</taxon>
        <taxon>Tracheophyta</taxon>
        <taxon>Spermatophyta</taxon>
        <taxon>Magnoliopsida</taxon>
        <taxon>eudicotyledons</taxon>
        <taxon>Gunneridae</taxon>
        <taxon>Pentapetalae</taxon>
        <taxon>rosids</taxon>
        <taxon>fabids</taxon>
        <taxon>Fagales</taxon>
        <taxon>Fagaceae</taxon>
        <taxon>Quercus</taxon>
    </lineage>
</organism>
<evidence type="ECO:0000313" key="1">
    <source>
        <dbReference type="EMBL" id="KAK7817392.1"/>
    </source>
</evidence>
<name>A0AAW0ISX3_QUESU</name>
<gene>
    <name evidence="1" type="ORF">CFP56_042827</name>
</gene>
<dbReference type="AlphaFoldDB" id="A0AAW0ISX3"/>
<proteinExistence type="predicted"/>
<dbReference type="Proteomes" id="UP000237347">
    <property type="component" value="Unassembled WGS sequence"/>
</dbReference>